<dbReference type="AlphaFoldDB" id="G8TTM9"/>
<dbReference type="EMBL" id="CP003179">
    <property type="protein sequence ID" value="AEW05695.1"/>
    <property type="molecule type" value="Genomic_DNA"/>
</dbReference>
<dbReference type="SUPFAM" id="SSF81301">
    <property type="entry name" value="Nucleotidyltransferase"/>
    <property type="match status" value="1"/>
</dbReference>
<dbReference type="InterPro" id="IPR043519">
    <property type="entry name" value="NT_sf"/>
</dbReference>
<reference evidence="3" key="1">
    <citation type="submission" date="2011-12" db="EMBL/GenBank/DDBJ databases">
        <title>The complete genome of chromosome of Sulfobacillus acidophilus DSM 10332.</title>
        <authorList>
            <person name="Lucas S."/>
            <person name="Han J."/>
            <person name="Lapidus A."/>
            <person name="Bruce D."/>
            <person name="Goodwin L."/>
            <person name="Pitluck S."/>
            <person name="Peters L."/>
            <person name="Kyrpides N."/>
            <person name="Mavromatis K."/>
            <person name="Ivanova N."/>
            <person name="Mikhailova N."/>
            <person name="Chertkov O."/>
            <person name="Saunders E."/>
            <person name="Detter J.C."/>
            <person name="Tapia R."/>
            <person name="Han C."/>
            <person name="Land M."/>
            <person name="Hauser L."/>
            <person name="Markowitz V."/>
            <person name="Cheng J.-F."/>
            <person name="Hugenholtz P."/>
            <person name="Woyke T."/>
            <person name="Wu D."/>
            <person name="Pukall R."/>
            <person name="Gehrich-Schroeter G."/>
            <person name="Schneider S."/>
            <person name="Klenk H.-P."/>
            <person name="Eisen J.A."/>
        </authorList>
    </citation>
    <scope>NUCLEOTIDE SEQUENCE [LARGE SCALE GENOMIC DNA]</scope>
    <source>
        <strain evidence="3">ATCC 700253 / DSM 10332 / NAL</strain>
    </source>
</reference>
<dbReference type="GO" id="GO:0016779">
    <property type="term" value="F:nucleotidyltransferase activity"/>
    <property type="evidence" value="ECO:0007669"/>
    <property type="project" value="InterPro"/>
</dbReference>
<proteinExistence type="predicted"/>
<feature type="domain" description="Polymerase nucleotidyl transferase" evidence="1">
    <location>
        <begin position="28"/>
        <end position="93"/>
    </location>
</feature>
<accession>G8TTM9</accession>
<dbReference type="Proteomes" id="UP000005439">
    <property type="component" value="Chromosome"/>
</dbReference>
<keyword evidence="3" id="KW-1185">Reference proteome</keyword>
<dbReference type="HOGENOM" id="CLU_168180_0_0_9"/>
<sequence>MEVHELMSERQEYQEYLWQMARHIAQQLHAWGVSKVILFGSLARGQARKHSDIDLAVVWYTDLPPLERAAALYRRLGPLSVPVDIIVLTPEEADPARLIQFGQSIFKEGIAL</sequence>
<name>G8TTM9_SULAD</name>
<dbReference type="PANTHER" id="PTHR43852:SF2">
    <property type="entry name" value="PROTEIN ADENYLYLTRANSFERASE MNTA"/>
    <property type="match status" value="1"/>
</dbReference>
<gene>
    <name evidence="2" type="ordered locus">Sulac_2219</name>
</gene>
<dbReference type="InterPro" id="IPR002934">
    <property type="entry name" value="Polymerase_NTP_transf_dom"/>
</dbReference>
<evidence type="ECO:0000259" key="1">
    <source>
        <dbReference type="Pfam" id="PF01909"/>
    </source>
</evidence>
<evidence type="ECO:0000313" key="3">
    <source>
        <dbReference type="Proteomes" id="UP000005439"/>
    </source>
</evidence>
<protein>
    <submittedName>
        <fullName evidence="2">DNA polymerase beta domain protein region</fullName>
    </submittedName>
</protein>
<organism evidence="2 3">
    <name type="scientific">Sulfobacillus acidophilus (strain ATCC 700253 / DSM 10332 / NAL)</name>
    <dbReference type="NCBI Taxonomy" id="679936"/>
    <lineage>
        <taxon>Bacteria</taxon>
        <taxon>Bacillati</taxon>
        <taxon>Bacillota</taxon>
        <taxon>Clostridia</taxon>
        <taxon>Eubacteriales</taxon>
        <taxon>Clostridiales Family XVII. Incertae Sedis</taxon>
        <taxon>Sulfobacillus</taxon>
    </lineage>
</organism>
<dbReference type="STRING" id="679936.Sulac_2219"/>
<dbReference type="PANTHER" id="PTHR43852">
    <property type="entry name" value="NUCLEOTIDYLTRANSFERASE"/>
    <property type="match status" value="1"/>
</dbReference>
<dbReference type="Gene3D" id="3.30.460.10">
    <property type="entry name" value="Beta Polymerase, domain 2"/>
    <property type="match status" value="1"/>
</dbReference>
<dbReference type="PATRIC" id="fig|679936.5.peg.2294"/>
<dbReference type="KEGG" id="sap:Sulac_2219"/>
<dbReference type="Pfam" id="PF01909">
    <property type="entry name" value="NTP_transf_2"/>
    <property type="match status" value="1"/>
</dbReference>
<dbReference type="InterPro" id="IPR052930">
    <property type="entry name" value="TA_antitoxin_MntA"/>
</dbReference>
<evidence type="ECO:0000313" key="2">
    <source>
        <dbReference type="EMBL" id="AEW05695.1"/>
    </source>
</evidence>
<reference evidence="2 3" key="2">
    <citation type="journal article" date="2012" name="Stand. Genomic Sci.">
        <title>Complete genome sequence of the moderately thermophilic mineral-sulfide-oxidizing firmicute Sulfobacillus acidophilus type strain (NAL(T)).</title>
        <authorList>
            <person name="Anderson I."/>
            <person name="Chertkov O."/>
            <person name="Chen A."/>
            <person name="Saunders E."/>
            <person name="Lapidus A."/>
            <person name="Nolan M."/>
            <person name="Lucas S."/>
            <person name="Hammon N."/>
            <person name="Deshpande S."/>
            <person name="Cheng J.F."/>
            <person name="Han C."/>
            <person name="Tapia R."/>
            <person name="Goodwin L.A."/>
            <person name="Pitluck S."/>
            <person name="Liolios K."/>
            <person name="Pagani I."/>
            <person name="Ivanova N."/>
            <person name="Mikhailova N."/>
            <person name="Pati A."/>
            <person name="Palaniappan K."/>
            <person name="Land M."/>
            <person name="Pan C."/>
            <person name="Rohde M."/>
            <person name="Pukall R."/>
            <person name="Goker M."/>
            <person name="Detter J.C."/>
            <person name="Woyke T."/>
            <person name="Bristow J."/>
            <person name="Eisen J.A."/>
            <person name="Markowitz V."/>
            <person name="Hugenholtz P."/>
            <person name="Kyrpides N.C."/>
            <person name="Klenk H.P."/>
            <person name="Mavromatis K."/>
        </authorList>
    </citation>
    <scope>NUCLEOTIDE SEQUENCE [LARGE SCALE GENOMIC DNA]</scope>
    <source>
        <strain evidence="3">ATCC 700253 / DSM 10332 / NAL</strain>
    </source>
</reference>
<dbReference type="CDD" id="cd05403">
    <property type="entry name" value="NT_KNTase_like"/>
    <property type="match status" value="1"/>
</dbReference>